<evidence type="ECO:0000313" key="2">
    <source>
        <dbReference type="Proteomes" id="UP000052020"/>
    </source>
</evidence>
<sequence>MSRRLGERREYEPKVGLARAVHDDYHSRTVRVRAARYFEDGDLSQDDHSEPLPAGPEGASIIQPGGWHWGSHHFPRPHILEAIETDPQSLKDIATVWAAWAQLRDYEPHGEILAELVRLACVHGEVTYRRGHNWMHRGRAYKAAVEMAGNRDKLWGDLTVAWGVIAVLAVEAPVLRRAQDAGAVDERAVAWARGRGLI</sequence>
<gene>
    <name evidence="1" type="ORF">AMK68_00225</name>
</gene>
<organism evidence="1 2">
    <name type="scientific">candidate division KD3-62 bacterium DG_56</name>
    <dbReference type="NCBI Taxonomy" id="1704032"/>
    <lineage>
        <taxon>Bacteria</taxon>
        <taxon>candidate division KD3-62</taxon>
    </lineage>
</organism>
<accession>A0A0S7XR01</accession>
<dbReference type="EMBL" id="LIZY01000003">
    <property type="protein sequence ID" value="KPJ64894.1"/>
    <property type="molecule type" value="Genomic_DNA"/>
</dbReference>
<evidence type="ECO:0000313" key="1">
    <source>
        <dbReference type="EMBL" id="KPJ64894.1"/>
    </source>
</evidence>
<dbReference type="AlphaFoldDB" id="A0A0S7XR01"/>
<name>A0A0S7XR01_9BACT</name>
<protein>
    <submittedName>
        <fullName evidence="1">Uncharacterized protein</fullName>
    </submittedName>
</protein>
<reference evidence="1 2" key="1">
    <citation type="journal article" date="2015" name="Microbiome">
        <title>Genomic resolution of linkages in carbon, nitrogen, and sulfur cycling among widespread estuary sediment bacteria.</title>
        <authorList>
            <person name="Baker B.J."/>
            <person name="Lazar C.S."/>
            <person name="Teske A.P."/>
            <person name="Dick G.J."/>
        </authorList>
    </citation>
    <scope>NUCLEOTIDE SEQUENCE [LARGE SCALE GENOMIC DNA]</scope>
    <source>
        <strain evidence="1">DG_56</strain>
    </source>
</reference>
<dbReference type="Proteomes" id="UP000052020">
    <property type="component" value="Unassembled WGS sequence"/>
</dbReference>
<comment type="caution">
    <text evidence="1">The sequence shown here is derived from an EMBL/GenBank/DDBJ whole genome shotgun (WGS) entry which is preliminary data.</text>
</comment>
<proteinExistence type="predicted"/>